<dbReference type="EMBL" id="JAALLT010000001">
    <property type="protein sequence ID" value="NGP75468.1"/>
    <property type="molecule type" value="Genomic_DNA"/>
</dbReference>
<keyword evidence="3" id="KW-1185">Reference proteome</keyword>
<organism evidence="2 3">
    <name type="scientific">Halalkalibaculum roseum</name>
    <dbReference type="NCBI Taxonomy" id="2709311"/>
    <lineage>
        <taxon>Bacteria</taxon>
        <taxon>Pseudomonadati</taxon>
        <taxon>Balneolota</taxon>
        <taxon>Balneolia</taxon>
        <taxon>Balneolales</taxon>
        <taxon>Balneolaceae</taxon>
        <taxon>Halalkalibaculum</taxon>
    </lineage>
</organism>
<dbReference type="InterPro" id="IPR007214">
    <property type="entry name" value="YbaK/aa-tRNA-synth-assoc-dom"/>
</dbReference>
<dbReference type="GO" id="GO:0002161">
    <property type="term" value="F:aminoacyl-tRNA deacylase activity"/>
    <property type="evidence" value="ECO:0007669"/>
    <property type="project" value="InterPro"/>
</dbReference>
<comment type="caution">
    <text evidence="2">The sequence shown here is derived from an EMBL/GenBank/DDBJ whole genome shotgun (WGS) entry which is preliminary data.</text>
</comment>
<dbReference type="Gene3D" id="3.90.960.10">
    <property type="entry name" value="YbaK/aminoacyl-tRNA synthetase-associated domain"/>
    <property type="match status" value="1"/>
</dbReference>
<dbReference type="PANTHER" id="PTHR30411">
    <property type="entry name" value="CYTOPLASMIC PROTEIN"/>
    <property type="match status" value="1"/>
</dbReference>
<protein>
    <submittedName>
        <fullName evidence="2">YbaK/EbsC family protein</fullName>
    </submittedName>
</protein>
<dbReference type="Pfam" id="PF04073">
    <property type="entry name" value="tRNA_edit"/>
    <property type="match status" value="1"/>
</dbReference>
<dbReference type="Proteomes" id="UP000473278">
    <property type="component" value="Unassembled WGS sequence"/>
</dbReference>
<dbReference type="AlphaFoldDB" id="A0A6M1STP7"/>
<evidence type="ECO:0000259" key="1">
    <source>
        <dbReference type="Pfam" id="PF04073"/>
    </source>
</evidence>
<reference evidence="2 3" key="1">
    <citation type="submission" date="2020-02" db="EMBL/GenBank/DDBJ databases">
        <title>Balneolaceae bacterium YR4-1, complete genome.</title>
        <authorList>
            <person name="Li Y."/>
            <person name="Wu S."/>
        </authorList>
    </citation>
    <scope>NUCLEOTIDE SEQUENCE [LARGE SCALE GENOMIC DNA]</scope>
    <source>
        <strain evidence="2 3">YR4-1</strain>
    </source>
</reference>
<sequence length="160" mass="17323">MKDKLSKNAQRVQDALNEHGFEFKVQELPDSTRSAQDAAKAIGCSVPQIAKSIIFRSSQSKNPVLAIVSGSNRADVKKIASHLDEAIEIANADYVKEHTGFPIGGVSPIGHKSSIQTFIDEDLLEFNEIWAAAGTPHAVFKLESKTLPALTNGIVIDLKE</sequence>
<dbReference type="SUPFAM" id="SSF55826">
    <property type="entry name" value="YbaK/ProRS associated domain"/>
    <property type="match status" value="1"/>
</dbReference>
<accession>A0A6M1STP7</accession>
<proteinExistence type="predicted"/>
<dbReference type="CDD" id="cd04333">
    <property type="entry name" value="ProX_deacylase"/>
    <property type="match status" value="1"/>
</dbReference>
<dbReference type="InterPro" id="IPR036754">
    <property type="entry name" value="YbaK/aa-tRNA-synt-asso_dom_sf"/>
</dbReference>
<dbReference type="PANTHER" id="PTHR30411:SF1">
    <property type="entry name" value="CYTOPLASMIC PROTEIN"/>
    <property type="match status" value="1"/>
</dbReference>
<evidence type="ECO:0000313" key="3">
    <source>
        <dbReference type="Proteomes" id="UP000473278"/>
    </source>
</evidence>
<evidence type="ECO:0000313" key="2">
    <source>
        <dbReference type="EMBL" id="NGP75468.1"/>
    </source>
</evidence>
<gene>
    <name evidence="2" type="ORF">G3570_02405</name>
</gene>
<name>A0A6M1STP7_9BACT</name>
<dbReference type="RefSeq" id="WP_165138795.1">
    <property type="nucleotide sequence ID" value="NZ_JAALLT010000001.1"/>
</dbReference>
<feature type="domain" description="YbaK/aminoacyl-tRNA synthetase-associated" evidence="1">
    <location>
        <begin position="31"/>
        <end position="146"/>
    </location>
</feature>